<dbReference type="InterPro" id="IPR045621">
    <property type="entry name" value="BPD_transp_1_N"/>
</dbReference>
<dbReference type="PANTHER" id="PTHR43163:SF6">
    <property type="entry name" value="DIPEPTIDE TRANSPORT SYSTEM PERMEASE PROTEIN DPPB-RELATED"/>
    <property type="match status" value="1"/>
</dbReference>
<dbReference type="InterPro" id="IPR035906">
    <property type="entry name" value="MetI-like_sf"/>
</dbReference>
<dbReference type="PROSITE" id="PS50928">
    <property type="entry name" value="ABC_TM1"/>
    <property type="match status" value="1"/>
</dbReference>
<evidence type="ECO:0000256" key="5">
    <source>
        <dbReference type="ARBA" id="ARBA00022692"/>
    </source>
</evidence>
<feature type="transmembrane region" description="Helical" evidence="9">
    <location>
        <begin position="173"/>
        <end position="192"/>
    </location>
</feature>
<dbReference type="CDD" id="cd06261">
    <property type="entry name" value="TM_PBP2"/>
    <property type="match status" value="1"/>
</dbReference>
<evidence type="ECO:0000259" key="10">
    <source>
        <dbReference type="PROSITE" id="PS50928"/>
    </source>
</evidence>
<comment type="subcellular location">
    <subcellularLocation>
        <location evidence="1 9">Cell membrane</location>
        <topology evidence="1 9">Multi-pass membrane protein</topology>
    </subcellularLocation>
</comment>
<keyword evidence="6 9" id="KW-1133">Transmembrane helix</keyword>
<dbReference type="EMBL" id="CP073809">
    <property type="protein sequence ID" value="UTH14446.1"/>
    <property type="molecule type" value="Genomic_DNA"/>
</dbReference>
<protein>
    <submittedName>
        <fullName evidence="11">ABC transporter permease</fullName>
    </submittedName>
</protein>
<gene>
    <name evidence="11" type="ORF">KFV11_03545</name>
</gene>
<dbReference type="SUPFAM" id="SSF161098">
    <property type="entry name" value="MetI-like"/>
    <property type="match status" value="1"/>
</dbReference>
<keyword evidence="5 9" id="KW-0812">Transmembrane</keyword>
<evidence type="ECO:0000256" key="9">
    <source>
        <dbReference type="RuleBase" id="RU363032"/>
    </source>
</evidence>
<dbReference type="Pfam" id="PF00528">
    <property type="entry name" value="BPD_transp_1"/>
    <property type="match status" value="1"/>
</dbReference>
<evidence type="ECO:0000256" key="3">
    <source>
        <dbReference type="ARBA" id="ARBA00022475"/>
    </source>
</evidence>
<feature type="transmembrane region" description="Helical" evidence="9">
    <location>
        <begin position="273"/>
        <end position="299"/>
    </location>
</feature>
<reference evidence="11" key="1">
    <citation type="submission" date="2021-04" db="EMBL/GenBank/DDBJ databases">
        <title>Complete Genome Sequences of Macrococcus spp. from dog and cattle.</title>
        <authorList>
            <person name="Schwendener S."/>
            <person name="Perreten V."/>
        </authorList>
    </citation>
    <scope>NUCLEOTIDE SEQUENCE</scope>
    <source>
        <strain evidence="11">Epi0143-OL</strain>
    </source>
</reference>
<evidence type="ECO:0000256" key="6">
    <source>
        <dbReference type="ARBA" id="ARBA00022989"/>
    </source>
</evidence>
<feature type="transmembrane region" description="Helical" evidence="9">
    <location>
        <begin position="9"/>
        <end position="30"/>
    </location>
</feature>
<keyword evidence="4" id="KW-0533">Nickel</keyword>
<dbReference type="NCBIfam" id="NF045471">
    <property type="entry name" value="Opp3B"/>
    <property type="match status" value="1"/>
</dbReference>
<feature type="transmembrane region" description="Helical" evidence="9">
    <location>
        <begin position="227"/>
        <end position="253"/>
    </location>
</feature>
<evidence type="ECO:0000256" key="2">
    <source>
        <dbReference type="ARBA" id="ARBA00022448"/>
    </source>
</evidence>
<feature type="transmembrane region" description="Helical" evidence="9">
    <location>
        <begin position="132"/>
        <end position="153"/>
    </location>
</feature>
<proteinExistence type="inferred from homology"/>
<evidence type="ECO:0000256" key="7">
    <source>
        <dbReference type="ARBA" id="ARBA00023112"/>
    </source>
</evidence>
<keyword evidence="7" id="KW-0921">Nickel transport</keyword>
<dbReference type="GO" id="GO:0005886">
    <property type="term" value="C:plasma membrane"/>
    <property type="evidence" value="ECO:0007669"/>
    <property type="project" value="UniProtKB-SubCell"/>
</dbReference>
<keyword evidence="8 9" id="KW-0472">Membrane</keyword>
<evidence type="ECO:0000313" key="12">
    <source>
        <dbReference type="Proteomes" id="UP001057381"/>
    </source>
</evidence>
<dbReference type="GO" id="GO:0055085">
    <property type="term" value="P:transmembrane transport"/>
    <property type="evidence" value="ECO:0007669"/>
    <property type="project" value="InterPro"/>
</dbReference>
<keyword evidence="3" id="KW-1003">Cell membrane</keyword>
<dbReference type="Proteomes" id="UP001057381">
    <property type="component" value="Chromosome"/>
</dbReference>
<dbReference type="KEGG" id="mequ:KFV11_03545"/>
<evidence type="ECO:0000256" key="8">
    <source>
        <dbReference type="ARBA" id="ARBA00023136"/>
    </source>
</evidence>
<dbReference type="GO" id="GO:0015675">
    <property type="term" value="P:nickel cation transport"/>
    <property type="evidence" value="ECO:0007669"/>
    <property type="project" value="UniProtKB-KW"/>
</dbReference>
<evidence type="ECO:0000256" key="1">
    <source>
        <dbReference type="ARBA" id="ARBA00004651"/>
    </source>
</evidence>
<evidence type="ECO:0000313" key="11">
    <source>
        <dbReference type="EMBL" id="UTH14446.1"/>
    </source>
</evidence>
<comment type="similarity">
    <text evidence="9">Belongs to the binding-protein-dependent transport system permease family.</text>
</comment>
<dbReference type="InterPro" id="IPR000515">
    <property type="entry name" value="MetI-like"/>
</dbReference>
<dbReference type="PANTHER" id="PTHR43163">
    <property type="entry name" value="DIPEPTIDE TRANSPORT SYSTEM PERMEASE PROTEIN DPPB-RELATED"/>
    <property type="match status" value="1"/>
</dbReference>
<keyword evidence="7" id="KW-0406">Ion transport</keyword>
<dbReference type="Pfam" id="PF19300">
    <property type="entry name" value="BPD_transp_1_N"/>
    <property type="match status" value="1"/>
</dbReference>
<feature type="transmembrane region" description="Helical" evidence="9">
    <location>
        <begin position="99"/>
        <end position="120"/>
    </location>
</feature>
<organism evidence="11 12">
    <name type="scientific">Macrococcus equipercicus</name>
    <dbReference type="NCBI Taxonomy" id="69967"/>
    <lineage>
        <taxon>Bacteria</taxon>
        <taxon>Bacillati</taxon>
        <taxon>Bacillota</taxon>
        <taxon>Bacilli</taxon>
        <taxon>Bacillales</taxon>
        <taxon>Staphylococcaceae</taxon>
        <taxon>Macrococcus</taxon>
    </lineage>
</organism>
<keyword evidence="2 9" id="KW-0813">Transport</keyword>
<feature type="domain" description="ABC transmembrane type-1" evidence="10">
    <location>
        <begin position="93"/>
        <end position="292"/>
    </location>
</feature>
<accession>A0A9Q9BRN0</accession>
<dbReference type="AlphaFoldDB" id="A0A9Q9BRN0"/>
<evidence type="ECO:0000256" key="4">
    <source>
        <dbReference type="ARBA" id="ARBA00022596"/>
    </source>
</evidence>
<name>A0A9Q9BRN0_9STAP</name>
<dbReference type="Gene3D" id="1.10.3720.10">
    <property type="entry name" value="MetI-like"/>
    <property type="match status" value="1"/>
</dbReference>
<dbReference type="RefSeq" id="WP_254250360.1">
    <property type="nucleotide sequence ID" value="NZ_CP073809.1"/>
</dbReference>
<sequence>MLKFALRRLGYMAITLFIITTVTFFLMNLLPGTPYNDEKLSPAQKEIVNEKYGLNDPIGVQYVDYLKKIATGDFGISFQYDNRPVTDIIGPRLGPSAEIGLYAMIIGIIAGILLGVIAAVKQNTWVDYIATLFSVLAISVPSFVLAVLLQYYLTVKWQLFNLPVAGWDGFSYAILPSIALSASVIATVARYIRSEMIEVLSSDYITLAKAKGNTTRRVLFGHALRNALIPIITLIGPMAVAILTGALTIENIFSIPGLGDQFVLSIRTNDYPVIMALTLLVSFLFIAVLFIVDVLYGIIDPRIRVQGGRD</sequence>